<dbReference type="FunFam" id="1.10.287.610:FF:000001">
    <property type="entry name" value="30S ribosomal protein S2"/>
    <property type="match status" value="1"/>
</dbReference>
<protein>
    <recommendedName>
        <fullName evidence="4 5">Small ribosomal subunit protein uS2</fullName>
    </recommendedName>
</protein>
<dbReference type="Gene3D" id="1.10.287.610">
    <property type="entry name" value="Helix hairpin bin"/>
    <property type="match status" value="1"/>
</dbReference>
<evidence type="ECO:0000256" key="6">
    <source>
        <dbReference type="SAM" id="MobiDB-lite"/>
    </source>
</evidence>
<dbReference type="GO" id="GO:0006412">
    <property type="term" value="P:translation"/>
    <property type="evidence" value="ECO:0007669"/>
    <property type="project" value="UniProtKB-UniRule"/>
</dbReference>
<dbReference type="GO" id="GO:0003735">
    <property type="term" value="F:structural constituent of ribosome"/>
    <property type="evidence" value="ECO:0007669"/>
    <property type="project" value="InterPro"/>
</dbReference>
<dbReference type="OrthoDB" id="9808036at2"/>
<keyword evidence="8" id="KW-1185">Reference proteome</keyword>
<dbReference type="NCBIfam" id="TIGR01011">
    <property type="entry name" value="rpsB_bact"/>
    <property type="match status" value="1"/>
</dbReference>
<organism evidence="7 8">
    <name type="scientific">Chitinophaga ginsengisoli</name>
    <dbReference type="NCBI Taxonomy" id="363837"/>
    <lineage>
        <taxon>Bacteria</taxon>
        <taxon>Pseudomonadati</taxon>
        <taxon>Bacteroidota</taxon>
        <taxon>Chitinophagia</taxon>
        <taxon>Chitinophagales</taxon>
        <taxon>Chitinophagaceae</taxon>
        <taxon>Chitinophaga</taxon>
    </lineage>
</organism>
<dbReference type="CDD" id="cd01425">
    <property type="entry name" value="RPS2"/>
    <property type="match status" value="1"/>
</dbReference>
<evidence type="ECO:0000313" key="7">
    <source>
        <dbReference type="EMBL" id="PSL35672.1"/>
    </source>
</evidence>
<feature type="compositionally biased region" description="Basic and acidic residues" evidence="6">
    <location>
        <begin position="251"/>
        <end position="264"/>
    </location>
</feature>
<dbReference type="AlphaFoldDB" id="A0A2P8GNX2"/>
<dbReference type="PANTHER" id="PTHR12534:SF0">
    <property type="entry name" value="SMALL RIBOSOMAL SUBUNIT PROTEIN US2M"/>
    <property type="match status" value="1"/>
</dbReference>
<evidence type="ECO:0000256" key="1">
    <source>
        <dbReference type="ARBA" id="ARBA00006242"/>
    </source>
</evidence>
<comment type="similarity">
    <text evidence="1 5">Belongs to the universal ribosomal protein uS2 family.</text>
</comment>
<feature type="compositionally biased region" description="Gly residues" evidence="6">
    <location>
        <begin position="266"/>
        <end position="343"/>
    </location>
</feature>
<gene>
    <name evidence="5" type="primary">rpsB</name>
    <name evidence="7" type="ORF">CLV42_101434</name>
</gene>
<dbReference type="Gene3D" id="3.40.50.10490">
    <property type="entry name" value="Glucose-6-phosphate isomerase like protein, domain 1"/>
    <property type="match status" value="1"/>
</dbReference>
<evidence type="ECO:0000256" key="3">
    <source>
        <dbReference type="ARBA" id="ARBA00023274"/>
    </source>
</evidence>
<evidence type="ECO:0000256" key="2">
    <source>
        <dbReference type="ARBA" id="ARBA00022980"/>
    </source>
</evidence>
<name>A0A2P8GNX2_9BACT</name>
<accession>A0A2P8GNX2</accession>
<keyword evidence="3 5" id="KW-0687">Ribonucleoprotein</keyword>
<proteinExistence type="inferred from homology"/>
<dbReference type="PANTHER" id="PTHR12534">
    <property type="entry name" value="30S RIBOSOMAL PROTEIN S2 PROKARYOTIC AND ORGANELLAR"/>
    <property type="match status" value="1"/>
</dbReference>
<reference evidence="7 8" key="1">
    <citation type="submission" date="2018-03" db="EMBL/GenBank/DDBJ databases">
        <title>Genomic Encyclopedia of Archaeal and Bacterial Type Strains, Phase II (KMG-II): from individual species to whole genera.</title>
        <authorList>
            <person name="Goeker M."/>
        </authorList>
    </citation>
    <scope>NUCLEOTIDE SEQUENCE [LARGE SCALE GENOMIC DNA]</scope>
    <source>
        <strain evidence="7 8">DSM 18107</strain>
    </source>
</reference>
<evidence type="ECO:0000313" key="8">
    <source>
        <dbReference type="Proteomes" id="UP000240978"/>
    </source>
</evidence>
<dbReference type="SUPFAM" id="SSF52313">
    <property type="entry name" value="Ribosomal protein S2"/>
    <property type="match status" value="1"/>
</dbReference>
<dbReference type="RefSeq" id="WP_106600246.1">
    <property type="nucleotide sequence ID" value="NZ_PYGK01000001.1"/>
</dbReference>
<dbReference type="HAMAP" id="MF_00291_B">
    <property type="entry name" value="Ribosomal_uS2_B"/>
    <property type="match status" value="1"/>
</dbReference>
<dbReference type="EMBL" id="PYGK01000001">
    <property type="protein sequence ID" value="PSL35672.1"/>
    <property type="molecule type" value="Genomic_DNA"/>
</dbReference>
<dbReference type="InterPro" id="IPR001865">
    <property type="entry name" value="Ribosomal_uS2"/>
</dbReference>
<evidence type="ECO:0000256" key="5">
    <source>
        <dbReference type="HAMAP-Rule" id="MF_00291"/>
    </source>
</evidence>
<dbReference type="Proteomes" id="UP000240978">
    <property type="component" value="Unassembled WGS sequence"/>
</dbReference>
<evidence type="ECO:0000256" key="4">
    <source>
        <dbReference type="ARBA" id="ARBA00035256"/>
    </source>
</evidence>
<comment type="caution">
    <text evidence="7">The sequence shown here is derived from an EMBL/GenBank/DDBJ whole genome shotgun (WGS) entry which is preliminary data.</text>
</comment>
<dbReference type="InterPro" id="IPR005706">
    <property type="entry name" value="Ribosomal_uS2_bac/mit/plastid"/>
</dbReference>
<dbReference type="GO" id="GO:0022627">
    <property type="term" value="C:cytosolic small ribosomal subunit"/>
    <property type="evidence" value="ECO:0007669"/>
    <property type="project" value="TreeGrafter"/>
</dbReference>
<dbReference type="InterPro" id="IPR023591">
    <property type="entry name" value="Ribosomal_uS2_flav_dom_sf"/>
</dbReference>
<dbReference type="Pfam" id="PF00318">
    <property type="entry name" value="Ribosomal_S2"/>
    <property type="match status" value="1"/>
</dbReference>
<feature type="region of interest" description="Disordered" evidence="6">
    <location>
        <begin position="230"/>
        <end position="343"/>
    </location>
</feature>
<sequence>MENNTSLQQQLLEAGVHFGHLKKKWNPKMLPYIFAEKKGIHIIDLNKTVEGLQDAAAALKSIAKSGKKIMFVATKKQAKEIVAEAAKRVNMPFVTERWLGGMLTNFATIRKSVKKMQSIEKMLADGTLDSITKKERLTLTRDKEKMEKVLGGIAQLARVPAALFLVDISHEHIALAEARRLGISTFGMVDTNSDPTKVDFAVPANDDATKSIAIITNYIAAAIAEGLAERANEKTDDVVEEEEADTQSMKFELEGGDDRGERGRKPGGGRGPGGPGAGGGRGPGGGNRGGGGGNRPGGGGGNRPGGGGGNRPGGGGGNRPGGGGGGQRRPAGSGGPRPGGGGR</sequence>
<dbReference type="PRINTS" id="PR00395">
    <property type="entry name" value="RIBOSOMALS2"/>
</dbReference>
<keyword evidence="2 5" id="KW-0689">Ribosomal protein</keyword>